<organism evidence="13 14">
    <name type="scientific">Bianquea renquensis</name>
    <dbReference type="NCBI Taxonomy" id="2763661"/>
    <lineage>
        <taxon>Bacteria</taxon>
        <taxon>Bacillati</taxon>
        <taxon>Bacillota</taxon>
        <taxon>Clostridia</taxon>
        <taxon>Eubacteriales</taxon>
        <taxon>Bianqueaceae</taxon>
        <taxon>Bianquea</taxon>
    </lineage>
</organism>
<dbReference type="GO" id="GO:0045259">
    <property type="term" value="C:proton-transporting ATP synthase complex"/>
    <property type="evidence" value="ECO:0007669"/>
    <property type="project" value="UniProtKB-KW"/>
</dbReference>
<keyword evidence="4 11" id="KW-0138">CF(0)</keyword>
<evidence type="ECO:0000256" key="9">
    <source>
        <dbReference type="ARBA" id="ARBA00023136"/>
    </source>
</evidence>
<feature type="transmembrane region" description="Helical" evidence="11">
    <location>
        <begin position="205"/>
        <end position="227"/>
    </location>
</feature>
<proteinExistence type="inferred from homology"/>
<evidence type="ECO:0000256" key="12">
    <source>
        <dbReference type="RuleBase" id="RU000483"/>
    </source>
</evidence>
<feature type="transmembrane region" description="Helical" evidence="11">
    <location>
        <begin position="118"/>
        <end position="136"/>
    </location>
</feature>
<comment type="subcellular location">
    <subcellularLocation>
        <location evidence="11 12">Cell membrane</location>
        <topology evidence="11 12">Multi-pass membrane protein</topology>
    </subcellularLocation>
    <subcellularLocation>
        <location evidence="1">Membrane</location>
        <topology evidence="1">Multi-pass membrane protein</topology>
    </subcellularLocation>
</comment>
<dbReference type="InterPro" id="IPR000568">
    <property type="entry name" value="ATP_synth_F0_asu"/>
</dbReference>
<evidence type="ECO:0000256" key="7">
    <source>
        <dbReference type="ARBA" id="ARBA00022989"/>
    </source>
</evidence>
<dbReference type="HAMAP" id="MF_01393">
    <property type="entry name" value="ATP_synth_a_bact"/>
    <property type="match status" value="1"/>
</dbReference>
<keyword evidence="3 11" id="KW-0813">Transport</keyword>
<dbReference type="Pfam" id="PF00119">
    <property type="entry name" value="ATP-synt_A"/>
    <property type="match status" value="1"/>
</dbReference>
<reference evidence="13" key="1">
    <citation type="submission" date="2020-08" db="EMBL/GenBank/DDBJ databases">
        <title>Genome public.</title>
        <authorList>
            <person name="Liu C."/>
            <person name="Sun Q."/>
        </authorList>
    </citation>
    <scope>NUCLEOTIDE SEQUENCE</scope>
    <source>
        <strain evidence="13">NSJ-32</strain>
    </source>
</reference>
<dbReference type="PANTHER" id="PTHR42823:SF3">
    <property type="entry name" value="ATP SYNTHASE SUBUNIT A, CHLOROPLASTIC"/>
    <property type="match status" value="1"/>
</dbReference>
<dbReference type="NCBIfam" id="TIGR01131">
    <property type="entry name" value="ATP_synt_6_or_A"/>
    <property type="match status" value="1"/>
</dbReference>
<evidence type="ECO:0000256" key="2">
    <source>
        <dbReference type="ARBA" id="ARBA00006810"/>
    </source>
</evidence>
<evidence type="ECO:0000256" key="6">
    <source>
        <dbReference type="ARBA" id="ARBA00022781"/>
    </source>
</evidence>
<keyword evidence="8 11" id="KW-0406">Ion transport</keyword>
<keyword evidence="14" id="KW-1185">Reference proteome</keyword>
<dbReference type="AlphaFoldDB" id="A0A926I0P2"/>
<dbReference type="InterPro" id="IPR035908">
    <property type="entry name" value="F0_ATP_A_sf"/>
</dbReference>
<keyword evidence="7 11" id="KW-1133">Transmembrane helix</keyword>
<keyword evidence="10 11" id="KW-0066">ATP synthesis</keyword>
<dbReference type="GO" id="GO:0042777">
    <property type="term" value="P:proton motive force-driven plasma membrane ATP synthesis"/>
    <property type="evidence" value="ECO:0007669"/>
    <property type="project" value="TreeGrafter"/>
</dbReference>
<dbReference type="GO" id="GO:0005886">
    <property type="term" value="C:plasma membrane"/>
    <property type="evidence" value="ECO:0007669"/>
    <property type="project" value="UniProtKB-SubCell"/>
</dbReference>
<sequence>MRIFGLEFRFTDSLWYACWIAAFLIIAAVILNRKLRRVDPMAKPKGIQNLLEYAVSALDNFAVGTMGPVGHKFSAFYGSMFLYILLCNLSGLFVWFRISPAESKVWIEFMRPPTADLAVTLSLALITFFMTQGFGLKAKGLKGWLKGFTEPVTLLTPINLIGEVANPISLSFRLMGNVLAGTIIMALYYGMLPMLAYIISPALHFYFDVFAGVLQSFIFVMLSMIYVSGAME</sequence>
<protein>
    <recommendedName>
        <fullName evidence="11 12">ATP synthase subunit a</fullName>
    </recommendedName>
    <alternativeName>
        <fullName evidence="11">ATP synthase F0 sector subunit a</fullName>
    </alternativeName>
    <alternativeName>
        <fullName evidence="11">F-ATPase subunit 6</fullName>
    </alternativeName>
</protein>
<keyword evidence="9 11" id="KW-0472">Membrane</keyword>
<evidence type="ECO:0000313" key="13">
    <source>
        <dbReference type="EMBL" id="MBC8542658.1"/>
    </source>
</evidence>
<evidence type="ECO:0000313" key="14">
    <source>
        <dbReference type="Proteomes" id="UP000657006"/>
    </source>
</evidence>
<accession>A0A926I0P2</accession>
<dbReference type="PANTHER" id="PTHR42823">
    <property type="entry name" value="ATP SYNTHASE SUBUNIT A, CHLOROPLASTIC"/>
    <property type="match status" value="1"/>
</dbReference>
<dbReference type="Proteomes" id="UP000657006">
    <property type="component" value="Unassembled WGS sequence"/>
</dbReference>
<dbReference type="PRINTS" id="PR00123">
    <property type="entry name" value="ATPASEA"/>
</dbReference>
<dbReference type="InterPro" id="IPR045082">
    <property type="entry name" value="ATP_syn_F0_a_bact/chloroplast"/>
</dbReference>
<evidence type="ECO:0000256" key="4">
    <source>
        <dbReference type="ARBA" id="ARBA00022547"/>
    </source>
</evidence>
<evidence type="ECO:0000256" key="11">
    <source>
        <dbReference type="HAMAP-Rule" id="MF_01393"/>
    </source>
</evidence>
<name>A0A926I0P2_9FIRM</name>
<evidence type="ECO:0000256" key="3">
    <source>
        <dbReference type="ARBA" id="ARBA00022448"/>
    </source>
</evidence>
<dbReference type="CDD" id="cd00310">
    <property type="entry name" value="ATP-synt_Fo_a_6"/>
    <property type="match status" value="1"/>
</dbReference>
<dbReference type="EMBL" id="JACRSQ010000003">
    <property type="protein sequence ID" value="MBC8542658.1"/>
    <property type="molecule type" value="Genomic_DNA"/>
</dbReference>
<dbReference type="Gene3D" id="1.20.120.220">
    <property type="entry name" value="ATP synthase, F0 complex, subunit A"/>
    <property type="match status" value="1"/>
</dbReference>
<dbReference type="SUPFAM" id="SSF81336">
    <property type="entry name" value="F1F0 ATP synthase subunit A"/>
    <property type="match status" value="1"/>
</dbReference>
<gene>
    <name evidence="11 13" type="primary">atpB</name>
    <name evidence="13" type="ORF">H8730_03725</name>
</gene>
<feature type="transmembrane region" description="Helical" evidence="11">
    <location>
        <begin position="178"/>
        <end position="199"/>
    </location>
</feature>
<feature type="transmembrane region" description="Helical" evidence="11">
    <location>
        <begin position="14"/>
        <end position="31"/>
    </location>
</feature>
<comment type="similarity">
    <text evidence="2 11 12">Belongs to the ATPase A chain family.</text>
</comment>
<dbReference type="InterPro" id="IPR023011">
    <property type="entry name" value="ATP_synth_F0_asu_AS"/>
</dbReference>
<evidence type="ECO:0000256" key="10">
    <source>
        <dbReference type="ARBA" id="ARBA00023310"/>
    </source>
</evidence>
<keyword evidence="5 11" id="KW-0812">Transmembrane</keyword>
<keyword evidence="11" id="KW-1003">Cell membrane</keyword>
<keyword evidence="6 11" id="KW-0375">Hydrogen ion transport</keyword>
<dbReference type="GO" id="GO:0046933">
    <property type="term" value="F:proton-transporting ATP synthase activity, rotational mechanism"/>
    <property type="evidence" value="ECO:0007669"/>
    <property type="project" value="UniProtKB-UniRule"/>
</dbReference>
<comment type="caution">
    <text evidence="13">The sequence shown here is derived from an EMBL/GenBank/DDBJ whole genome shotgun (WGS) entry which is preliminary data.</text>
</comment>
<dbReference type="PROSITE" id="PS00449">
    <property type="entry name" value="ATPASE_A"/>
    <property type="match status" value="1"/>
</dbReference>
<feature type="transmembrane region" description="Helical" evidence="11">
    <location>
        <begin position="75"/>
        <end position="98"/>
    </location>
</feature>
<evidence type="ECO:0000256" key="1">
    <source>
        <dbReference type="ARBA" id="ARBA00004141"/>
    </source>
</evidence>
<comment type="function">
    <text evidence="11 12">Key component of the proton channel; it plays a direct role in the translocation of protons across the membrane.</text>
</comment>
<evidence type="ECO:0000256" key="5">
    <source>
        <dbReference type="ARBA" id="ARBA00022692"/>
    </source>
</evidence>
<evidence type="ECO:0000256" key="8">
    <source>
        <dbReference type="ARBA" id="ARBA00023065"/>
    </source>
</evidence>